<evidence type="ECO:0000313" key="2">
    <source>
        <dbReference type="Proteomes" id="UP000794436"/>
    </source>
</evidence>
<dbReference type="EMBL" id="SPLM01000146">
    <property type="protein sequence ID" value="TMW56177.1"/>
    <property type="molecule type" value="Genomic_DNA"/>
</dbReference>
<name>A0A8K1FE20_PYTOL</name>
<dbReference type="AlphaFoldDB" id="A0A8K1FE20"/>
<protein>
    <submittedName>
        <fullName evidence="1">Uncharacterized protein</fullName>
    </submittedName>
</protein>
<reference evidence="1" key="1">
    <citation type="submission" date="2019-03" db="EMBL/GenBank/DDBJ databases">
        <title>Long read genome sequence of the mycoparasitic Pythium oligandrum ATCC 38472 isolated from sugarbeet rhizosphere.</title>
        <authorList>
            <person name="Gaulin E."/>
        </authorList>
    </citation>
    <scope>NUCLEOTIDE SEQUENCE</scope>
    <source>
        <strain evidence="1">ATCC 38472_TT</strain>
    </source>
</reference>
<gene>
    <name evidence="1" type="ORF">Poli38472_008825</name>
</gene>
<keyword evidence="2" id="KW-1185">Reference proteome</keyword>
<proteinExistence type="predicted"/>
<sequence length="114" mass="12995">MQVEGSIPSSMDGNRLLDITAKSSAVYAKFGLDEPPTKDSNMPRRKKLAFFLEMLQANDATSDENKTLPLGEKLFLNRRYNNTYQHAMEYLTQNELYELSAHAKGPCEYLKQNT</sequence>
<dbReference type="OrthoDB" id="119374at2759"/>
<accession>A0A8K1FE20</accession>
<comment type="caution">
    <text evidence="1">The sequence shown here is derived from an EMBL/GenBank/DDBJ whole genome shotgun (WGS) entry which is preliminary data.</text>
</comment>
<organism evidence="1 2">
    <name type="scientific">Pythium oligandrum</name>
    <name type="common">Mycoparasitic fungus</name>
    <dbReference type="NCBI Taxonomy" id="41045"/>
    <lineage>
        <taxon>Eukaryota</taxon>
        <taxon>Sar</taxon>
        <taxon>Stramenopiles</taxon>
        <taxon>Oomycota</taxon>
        <taxon>Peronosporomycetes</taxon>
        <taxon>Pythiales</taxon>
        <taxon>Pythiaceae</taxon>
        <taxon>Pythium</taxon>
    </lineage>
</organism>
<evidence type="ECO:0000313" key="1">
    <source>
        <dbReference type="EMBL" id="TMW56177.1"/>
    </source>
</evidence>
<dbReference type="Proteomes" id="UP000794436">
    <property type="component" value="Unassembled WGS sequence"/>
</dbReference>